<comment type="caution">
    <text evidence="2">The sequence shown here is derived from an EMBL/GenBank/DDBJ whole genome shotgun (WGS) entry which is preliminary data.</text>
</comment>
<dbReference type="AlphaFoldDB" id="A0A383XQJ6"/>
<keyword evidence="3" id="KW-1185">Reference proteome</keyword>
<protein>
    <submittedName>
        <fullName evidence="2">Uncharacterized protein</fullName>
    </submittedName>
</protein>
<dbReference type="Proteomes" id="UP000251800">
    <property type="component" value="Unassembled WGS sequence"/>
</dbReference>
<feature type="chain" id="PRO_5016772718" evidence="1">
    <location>
        <begin position="20"/>
        <end position="164"/>
    </location>
</feature>
<reference evidence="2 3" key="1">
    <citation type="submission" date="2018-05" db="EMBL/GenBank/DDBJ databases">
        <title>Abyssibacter profundi OUC007T gen. nov., sp. nov, a marine bacterium isolated from seawater of the Mariana Trench.</title>
        <authorList>
            <person name="Zhou S."/>
        </authorList>
    </citation>
    <scope>NUCLEOTIDE SEQUENCE [LARGE SCALE GENOMIC DNA]</scope>
    <source>
        <strain evidence="2 3">OUC007</strain>
    </source>
</reference>
<gene>
    <name evidence="2" type="ORF">DEH80_15015</name>
</gene>
<evidence type="ECO:0000256" key="1">
    <source>
        <dbReference type="SAM" id="SignalP"/>
    </source>
</evidence>
<keyword evidence="1" id="KW-0732">Signal</keyword>
<evidence type="ECO:0000313" key="3">
    <source>
        <dbReference type="Proteomes" id="UP000251800"/>
    </source>
</evidence>
<accession>A0A383XQJ6</accession>
<organism evidence="2 3">
    <name type="scientific">Abyssibacter profundi</name>
    <dbReference type="NCBI Taxonomy" id="2182787"/>
    <lineage>
        <taxon>Bacteria</taxon>
        <taxon>Pseudomonadati</taxon>
        <taxon>Pseudomonadota</taxon>
        <taxon>Gammaproteobacteria</taxon>
        <taxon>Chromatiales</taxon>
        <taxon>Oceanococcaceae</taxon>
        <taxon>Abyssibacter</taxon>
    </lineage>
</organism>
<proteinExistence type="predicted"/>
<dbReference type="EMBL" id="QEQK01000016">
    <property type="protein sequence ID" value="PWN54900.1"/>
    <property type="molecule type" value="Genomic_DNA"/>
</dbReference>
<feature type="signal peptide" evidence="1">
    <location>
        <begin position="1"/>
        <end position="19"/>
    </location>
</feature>
<sequence length="164" mass="18045">MGSRGLMLALVAAPLLAMASGGGLSDQEVQRWMQTRLAVHAVQPSAGEGGQLVEAAQARVTSAGYSSVAAYRAHGLRIREAMTQLQRPDADVPALQQQLEQIKDLRAAGMLDQREYVDARDTLEAQRNQRRQSRRDWPAVEARLDDLLALQAYLDGRRDSPPAW</sequence>
<name>A0A383XQJ6_9GAMM</name>
<evidence type="ECO:0000313" key="2">
    <source>
        <dbReference type="EMBL" id="PWN54900.1"/>
    </source>
</evidence>